<feature type="compositionally biased region" description="Polar residues" evidence="1">
    <location>
        <begin position="576"/>
        <end position="589"/>
    </location>
</feature>
<feature type="compositionally biased region" description="Low complexity" evidence="1">
    <location>
        <begin position="233"/>
        <end position="256"/>
    </location>
</feature>
<comment type="caution">
    <text evidence="2">The sequence shown here is derived from an EMBL/GenBank/DDBJ whole genome shotgun (WGS) entry which is preliminary data.</text>
</comment>
<feature type="compositionally biased region" description="Basic and acidic residues" evidence="1">
    <location>
        <begin position="593"/>
        <end position="608"/>
    </location>
</feature>
<accession>A0A179B4C8</accession>
<feature type="compositionally biased region" description="Polar residues" evidence="1">
    <location>
        <begin position="219"/>
        <end position="232"/>
    </location>
</feature>
<feature type="compositionally biased region" description="Polar residues" evidence="1">
    <location>
        <begin position="259"/>
        <end position="276"/>
    </location>
</feature>
<keyword evidence="3" id="KW-1185">Reference proteome</keyword>
<feature type="region of interest" description="Disordered" evidence="1">
    <location>
        <begin position="188"/>
        <end position="295"/>
    </location>
</feature>
<feature type="region of interest" description="Disordered" evidence="1">
    <location>
        <begin position="327"/>
        <end position="608"/>
    </location>
</feature>
<feature type="compositionally biased region" description="Low complexity" evidence="1">
    <location>
        <begin position="360"/>
        <end position="379"/>
    </location>
</feature>
<feature type="compositionally biased region" description="Polar residues" evidence="1">
    <location>
        <begin position="331"/>
        <end position="356"/>
    </location>
</feature>
<dbReference type="RefSeq" id="WP_064231298.1">
    <property type="nucleotide sequence ID" value="NZ_LVZK01000001.1"/>
</dbReference>
<evidence type="ECO:0000313" key="2">
    <source>
        <dbReference type="EMBL" id="OAP86547.1"/>
    </source>
</evidence>
<organism evidence="2 3">
    <name type="scientific">Peptidiphaga gingivicola</name>
    <dbReference type="NCBI Taxonomy" id="2741497"/>
    <lineage>
        <taxon>Bacteria</taxon>
        <taxon>Bacillati</taxon>
        <taxon>Actinomycetota</taxon>
        <taxon>Actinomycetes</taxon>
        <taxon>Actinomycetales</taxon>
        <taxon>Actinomycetaceae</taxon>
        <taxon>Peptidiphaga</taxon>
    </lineage>
</organism>
<name>A0A179B4C8_9ACTO</name>
<feature type="compositionally biased region" description="Low complexity" evidence="1">
    <location>
        <begin position="495"/>
        <end position="554"/>
    </location>
</feature>
<feature type="compositionally biased region" description="Low complexity" evidence="1">
    <location>
        <begin position="404"/>
        <end position="419"/>
    </location>
</feature>
<dbReference type="Proteomes" id="UP000078368">
    <property type="component" value="Unassembled WGS sequence"/>
</dbReference>
<feature type="compositionally biased region" description="Basic and acidic residues" evidence="1">
    <location>
        <begin position="559"/>
        <end position="575"/>
    </location>
</feature>
<evidence type="ECO:0000256" key="1">
    <source>
        <dbReference type="SAM" id="MobiDB-lite"/>
    </source>
</evidence>
<dbReference type="AlphaFoldDB" id="A0A179B4C8"/>
<dbReference type="EMBL" id="LVZK01000001">
    <property type="protein sequence ID" value="OAP86547.1"/>
    <property type="molecule type" value="Genomic_DNA"/>
</dbReference>
<sequence length="608" mass="60648">MATPNADRLHGIESWDTTSIEQANSHLHNVRGKLEEVAGINERVASDLGLEGTTADSVQTDLSSVARDLKDHSDGIGKLIEVREEAMKGGIQAKERSAEIQAHLGEVNRMNDGFNSMAKAIPGGGPVSAQVQAQAEHQLEAAHAEFDKRAKKVLSELQSRTEAAISGLPFIHKQTKSYGSAEMGFHEGLKKRTPGIGGSDDGDSHVRRGASGDGSSGGYQQTGPSRSATAWHTSGGDASVGSAGSHAGSTGHSSVHPVSPSQRADSWSLQSSHYTPSSSGSLISGGGAHPSGLHSPAVHNPLASAAAIGGGGAAVAGYKAYQAARAARTAQSMPTSRASSMRSGATMRTPTTSSTGIVKGATTAARATTSATTQGRAGSVRGGASGIARPVSASSARGSSIMKGGATTAARSAASTSSGRGSGIMKGATTAARATSSATSQGTAGSARGGATSARGAGSATARGTGASGRGAASMAGRSAGGSSSAKGVNGARGGAASSAGRSSSTAGRASAVGRTASSTASASSRSGSARPGMTRPGASAGSRSASTSRAISGLTGGRGKDRKDKRREDRRSIEETQVTPYETDNTVTFLEAGRREEPQEDQGKHQS</sequence>
<evidence type="ECO:0000313" key="3">
    <source>
        <dbReference type="Proteomes" id="UP000078368"/>
    </source>
</evidence>
<reference evidence="2 3" key="1">
    <citation type="submission" date="2016-04" db="EMBL/GenBank/DDBJ databases">
        <title>Peptidophaga gingivicola gen. nov., sp. nov., isolated from human subgingival plaque.</title>
        <authorList>
            <person name="Beall C.J."/>
            <person name="Mokrzan E.M."/>
            <person name="Griffen A.L."/>
            <person name="Leys E.J."/>
        </authorList>
    </citation>
    <scope>NUCLEOTIDE SEQUENCE [LARGE SCALE GENOMIC DNA]</scope>
    <source>
        <strain evidence="2 3">BA112</strain>
    </source>
</reference>
<gene>
    <name evidence="2" type="ORF">A4H34_05300</name>
</gene>
<feature type="compositionally biased region" description="Low complexity" evidence="1">
    <location>
        <begin position="427"/>
        <end position="486"/>
    </location>
</feature>
<protein>
    <submittedName>
        <fullName evidence="2">Uncharacterized protein</fullName>
    </submittedName>
</protein>
<proteinExistence type="predicted"/>